<dbReference type="FunCoup" id="C1EG81">
    <property type="interactions" value="680"/>
</dbReference>
<dbReference type="OrthoDB" id="498392at2759"/>
<proteinExistence type="predicted"/>
<evidence type="ECO:0000259" key="3">
    <source>
        <dbReference type="Pfam" id="PF04755"/>
    </source>
</evidence>
<dbReference type="AlphaFoldDB" id="C1EG81"/>
<dbReference type="RefSeq" id="XP_002505473.1">
    <property type="nucleotide sequence ID" value="XM_002505427.1"/>
</dbReference>
<evidence type="ECO:0000313" key="4">
    <source>
        <dbReference type="EMBL" id="ACO66731.1"/>
    </source>
</evidence>
<dbReference type="PANTHER" id="PTHR31906">
    <property type="entry name" value="PLASTID-LIPID-ASSOCIATED PROTEIN 4, CHLOROPLASTIC-RELATED"/>
    <property type="match status" value="1"/>
</dbReference>
<dbReference type="EMBL" id="CP001331">
    <property type="protein sequence ID" value="ACO66731.1"/>
    <property type="molecule type" value="Genomic_DNA"/>
</dbReference>
<dbReference type="OMA" id="HDFKIRA"/>
<dbReference type="STRING" id="296587.C1EG81"/>
<dbReference type="InterPro" id="IPR039633">
    <property type="entry name" value="PAP"/>
</dbReference>
<dbReference type="Pfam" id="PF04755">
    <property type="entry name" value="PAP_fibrillin"/>
    <property type="match status" value="1"/>
</dbReference>
<sequence>EEEAEVIEAEVDAVKSRLLDSFYGTNRGLSASSKTRAEVNELISRLEAMNPTPSPSYELAALSGKWRLVYTSNSEVMFLLAAENLPGLNVGDITQTIDGVGGRVENRVAFSAPMLESSVSANASFEVRSPKRLQVKFDEAGVETPTIVADVFQYMSLPMTVDVMGQSIDTAPLADLMQPFQSGLTDALNGVKSAVSGLPSLKVPLPESASPGSEAWLLTTYLDGDLRIARGDGGSVFVLTKVNDPPKYGNY</sequence>
<dbReference type="eggNOG" id="ENOG502QS2T">
    <property type="taxonomic scope" value="Eukaryota"/>
</dbReference>
<keyword evidence="5" id="KW-1185">Reference proteome</keyword>
<dbReference type="GeneID" id="8248648"/>
<dbReference type="InterPro" id="IPR006843">
    <property type="entry name" value="PAP/fibrillin_dom"/>
</dbReference>
<organism evidence="4 5">
    <name type="scientific">Micromonas commoda (strain RCC299 / NOUM17 / CCMP2709)</name>
    <name type="common">Picoplanktonic green alga</name>
    <dbReference type="NCBI Taxonomy" id="296587"/>
    <lineage>
        <taxon>Eukaryota</taxon>
        <taxon>Viridiplantae</taxon>
        <taxon>Chlorophyta</taxon>
        <taxon>Mamiellophyceae</taxon>
        <taxon>Mamiellales</taxon>
        <taxon>Mamiellaceae</taxon>
        <taxon>Micromonas</taxon>
    </lineage>
</organism>
<comment type="subcellular location">
    <subcellularLocation>
        <location evidence="1">Plastid</location>
    </subcellularLocation>
</comment>
<name>C1EG81_MICCC</name>
<evidence type="ECO:0000256" key="2">
    <source>
        <dbReference type="ARBA" id="ARBA00022640"/>
    </source>
</evidence>
<feature type="non-terminal residue" evidence="4">
    <location>
        <position position="1"/>
    </location>
</feature>
<dbReference type="Proteomes" id="UP000002009">
    <property type="component" value="Chromosome 13"/>
</dbReference>
<feature type="domain" description="Plastid lipid-associated protein/fibrillin conserved" evidence="3">
    <location>
        <begin position="14"/>
        <end position="239"/>
    </location>
</feature>
<dbReference type="InParanoid" id="C1EG81"/>
<gene>
    <name evidence="4" type="ORF">MICPUN_87559</name>
</gene>
<evidence type="ECO:0000313" key="5">
    <source>
        <dbReference type="Proteomes" id="UP000002009"/>
    </source>
</evidence>
<accession>C1EG81</accession>
<protein>
    <recommendedName>
        <fullName evidence="3">Plastid lipid-associated protein/fibrillin conserved domain-containing protein</fullName>
    </recommendedName>
</protein>
<dbReference type="GO" id="GO:0009536">
    <property type="term" value="C:plastid"/>
    <property type="evidence" value="ECO:0007669"/>
    <property type="project" value="UniProtKB-SubCell"/>
</dbReference>
<keyword evidence="2" id="KW-0934">Plastid</keyword>
<reference evidence="4 5" key="1">
    <citation type="journal article" date="2009" name="Science">
        <title>Green evolution and dynamic adaptations revealed by genomes of the marine picoeukaryotes Micromonas.</title>
        <authorList>
            <person name="Worden A.Z."/>
            <person name="Lee J.H."/>
            <person name="Mock T."/>
            <person name="Rouze P."/>
            <person name="Simmons M.P."/>
            <person name="Aerts A.L."/>
            <person name="Allen A.E."/>
            <person name="Cuvelier M.L."/>
            <person name="Derelle E."/>
            <person name="Everett M.V."/>
            <person name="Foulon E."/>
            <person name="Grimwood J."/>
            <person name="Gundlach H."/>
            <person name="Henrissat B."/>
            <person name="Napoli C."/>
            <person name="McDonald S.M."/>
            <person name="Parker M.S."/>
            <person name="Rombauts S."/>
            <person name="Salamov A."/>
            <person name="Von Dassow P."/>
            <person name="Badger J.H."/>
            <person name="Coutinho P.M."/>
            <person name="Demir E."/>
            <person name="Dubchak I."/>
            <person name="Gentemann C."/>
            <person name="Eikrem W."/>
            <person name="Gready J.E."/>
            <person name="John U."/>
            <person name="Lanier W."/>
            <person name="Lindquist E.A."/>
            <person name="Lucas S."/>
            <person name="Mayer K.F."/>
            <person name="Moreau H."/>
            <person name="Not F."/>
            <person name="Otillar R."/>
            <person name="Panaud O."/>
            <person name="Pangilinan J."/>
            <person name="Paulsen I."/>
            <person name="Piegu B."/>
            <person name="Poliakov A."/>
            <person name="Robbens S."/>
            <person name="Schmutz J."/>
            <person name="Toulza E."/>
            <person name="Wyss T."/>
            <person name="Zelensky A."/>
            <person name="Zhou K."/>
            <person name="Armbrust E.V."/>
            <person name="Bhattacharya D."/>
            <person name="Goodenough U.W."/>
            <person name="Van de Peer Y."/>
            <person name="Grigoriev I.V."/>
        </authorList>
    </citation>
    <scope>NUCLEOTIDE SEQUENCE [LARGE SCALE GENOMIC DNA]</scope>
    <source>
        <strain evidence="5">RCC299 / NOUM17</strain>
    </source>
</reference>
<dbReference type="KEGG" id="mis:MICPUN_87559"/>
<evidence type="ECO:0000256" key="1">
    <source>
        <dbReference type="ARBA" id="ARBA00004474"/>
    </source>
</evidence>